<reference evidence="3 4" key="1">
    <citation type="submission" date="2016-10" db="EMBL/GenBank/DDBJ databases">
        <authorList>
            <person name="de Groot N.N."/>
        </authorList>
    </citation>
    <scope>NUCLEOTIDE SEQUENCE [LARGE SCALE GENOMIC DNA]</scope>
    <source>
        <strain evidence="3 4">DSM 25294</strain>
    </source>
</reference>
<keyword evidence="1" id="KW-0472">Membrane</keyword>
<organism evidence="3 4">
    <name type="scientific">Aliiruegeria lutimaris</name>
    <dbReference type="NCBI Taxonomy" id="571298"/>
    <lineage>
        <taxon>Bacteria</taxon>
        <taxon>Pseudomonadati</taxon>
        <taxon>Pseudomonadota</taxon>
        <taxon>Alphaproteobacteria</taxon>
        <taxon>Rhodobacterales</taxon>
        <taxon>Roseobacteraceae</taxon>
        <taxon>Aliiruegeria</taxon>
    </lineage>
</organism>
<feature type="transmembrane region" description="Helical" evidence="1">
    <location>
        <begin position="32"/>
        <end position="54"/>
    </location>
</feature>
<evidence type="ECO:0000313" key="3">
    <source>
        <dbReference type="EMBL" id="SDI89011.1"/>
    </source>
</evidence>
<feature type="transmembrane region" description="Helical" evidence="1">
    <location>
        <begin position="178"/>
        <end position="201"/>
    </location>
</feature>
<proteinExistence type="predicted"/>
<accession>A0A1G8P906</accession>
<keyword evidence="1" id="KW-1133">Transmembrane helix</keyword>
<dbReference type="RefSeq" id="WP_093151511.1">
    <property type="nucleotide sequence ID" value="NZ_FNEK01000008.1"/>
</dbReference>
<dbReference type="GO" id="GO:0016020">
    <property type="term" value="C:membrane"/>
    <property type="evidence" value="ECO:0007669"/>
    <property type="project" value="InterPro"/>
</dbReference>
<evidence type="ECO:0000256" key="1">
    <source>
        <dbReference type="SAM" id="Phobius"/>
    </source>
</evidence>
<dbReference type="InterPro" id="IPR000620">
    <property type="entry name" value="EamA_dom"/>
</dbReference>
<feature type="transmembrane region" description="Helical" evidence="1">
    <location>
        <begin position="94"/>
        <end position="112"/>
    </location>
</feature>
<feature type="transmembrane region" description="Helical" evidence="1">
    <location>
        <begin position="66"/>
        <end position="88"/>
    </location>
</feature>
<name>A0A1G8P906_9RHOB</name>
<sequence length="326" mass="35021">MQNNTKGALTALLAFGLFSTHDVVVKYLGASYSTFQIVFFSVLLGFPLATLMLMHDNRPGNLRPRHPWWTAIRTLAVMTTGACGFYAITEVPLAQFYAIIFAMPLLITLLSIPLLGEKVGLHRAGAVLAGLVGVFIVLRPGSAELTLGHASALIAAFSGALSSVIVRKVGHEERSVVLLLYPMVANVIVMGAILPFVYVPLTGIDLAAQAVIAVLAFGGTLGVILAYKAGEAVIVAPMQYSQIIWATFYGMLLFGERPDLPTAIGAGVIIGSGIYILMRESRKHSTSNRPVLRTRTRHETGTFLRVGSFLRRKSDMPKKNGNGPKG</sequence>
<feature type="transmembrane region" description="Helical" evidence="1">
    <location>
        <begin position="207"/>
        <end position="227"/>
    </location>
</feature>
<dbReference type="Pfam" id="PF00892">
    <property type="entry name" value="EamA"/>
    <property type="match status" value="2"/>
</dbReference>
<feature type="transmembrane region" description="Helical" evidence="1">
    <location>
        <begin position="124"/>
        <end position="141"/>
    </location>
</feature>
<keyword evidence="1" id="KW-0812">Transmembrane</keyword>
<keyword evidence="4" id="KW-1185">Reference proteome</keyword>
<gene>
    <name evidence="3" type="ORF">SAMN04488026_1008106</name>
</gene>
<feature type="transmembrane region" description="Helical" evidence="1">
    <location>
        <begin position="147"/>
        <end position="166"/>
    </location>
</feature>
<feature type="transmembrane region" description="Helical" evidence="1">
    <location>
        <begin position="260"/>
        <end position="278"/>
    </location>
</feature>
<dbReference type="STRING" id="571298.SAMN04488026_1008106"/>
<dbReference type="SUPFAM" id="SSF103481">
    <property type="entry name" value="Multidrug resistance efflux transporter EmrE"/>
    <property type="match status" value="2"/>
</dbReference>
<dbReference type="EMBL" id="FNEK01000008">
    <property type="protein sequence ID" value="SDI89011.1"/>
    <property type="molecule type" value="Genomic_DNA"/>
</dbReference>
<dbReference type="Proteomes" id="UP000199382">
    <property type="component" value="Unassembled WGS sequence"/>
</dbReference>
<protein>
    <submittedName>
        <fullName evidence="3">S-adenosylmethionine uptake transporter</fullName>
    </submittedName>
</protein>
<dbReference type="PANTHER" id="PTHR22911">
    <property type="entry name" value="ACYL-MALONYL CONDENSING ENZYME-RELATED"/>
    <property type="match status" value="1"/>
</dbReference>
<dbReference type="Gene3D" id="1.10.3730.20">
    <property type="match status" value="1"/>
</dbReference>
<dbReference type="AlphaFoldDB" id="A0A1G8P906"/>
<dbReference type="InterPro" id="IPR037185">
    <property type="entry name" value="EmrE-like"/>
</dbReference>
<evidence type="ECO:0000259" key="2">
    <source>
        <dbReference type="Pfam" id="PF00892"/>
    </source>
</evidence>
<dbReference type="PANTHER" id="PTHR22911:SF135">
    <property type="entry name" value="BLR4310 PROTEIN"/>
    <property type="match status" value="1"/>
</dbReference>
<evidence type="ECO:0000313" key="4">
    <source>
        <dbReference type="Proteomes" id="UP000199382"/>
    </source>
</evidence>
<feature type="transmembrane region" description="Helical" evidence="1">
    <location>
        <begin position="234"/>
        <end position="254"/>
    </location>
</feature>
<feature type="domain" description="EamA" evidence="2">
    <location>
        <begin position="6"/>
        <end position="138"/>
    </location>
</feature>
<feature type="domain" description="EamA" evidence="2">
    <location>
        <begin position="147"/>
        <end position="276"/>
    </location>
</feature>
<dbReference type="OrthoDB" id="7818056at2"/>